<dbReference type="PANTHER" id="PTHR31973">
    <property type="entry name" value="POLYPROTEIN, PUTATIVE-RELATED"/>
    <property type="match status" value="1"/>
</dbReference>
<dbReference type="Proteomes" id="UP000235145">
    <property type="component" value="Unassembled WGS sequence"/>
</dbReference>
<gene>
    <name evidence="1" type="ORF">LSAT_V11C600299890</name>
</gene>
<name>A0A9R1V7E2_LACSA</name>
<protein>
    <recommendedName>
        <fullName evidence="3">MULE transposase domain-containing protein</fullName>
    </recommendedName>
</protein>
<dbReference type="PANTHER" id="PTHR31973:SF190">
    <property type="entry name" value="MULE TRANSPOSASE DOMAIN-CONTAINING PROTEIN"/>
    <property type="match status" value="1"/>
</dbReference>
<evidence type="ECO:0000313" key="1">
    <source>
        <dbReference type="EMBL" id="KAJ0199668.1"/>
    </source>
</evidence>
<dbReference type="EMBL" id="NBSK02000006">
    <property type="protein sequence ID" value="KAJ0199668.1"/>
    <property type="molecule type" value="Genomic_DNA"/>
</dbReference>
<evidence type="ECO:0008006" key="3">
    <source>
        <dbReference type="Google" id="ProtNLM"/>
    </source>
</evidence>
<evidence type="ECO:0000313" key="2">
    <source>
        <dbReference type="Proteomes" id="UP000235145"/>
    </source>
</evidence>
<sequence>MTFHIGQKYKSKQEIKVKVNQHAIATIRNISFKKNDKLGLGVVCKVNVPEVNASGLRWASKGEYWFVKTLTDKHTCLESRKIRVCTLKSISSKIFDQKFQLGVSIYKAHRAKAATTTQVIDDYKKKYEVLRDYLLKLQAANEGTTVKLEVVTEVRNDVGVNSNNGIYLVAYVVVEAKNINSWKLFLECLWGDLELYINSNFAFLSGILLEISQLFPYAEHIFFLRHIYENMRKTWKTREYKDCLWEYEIATTVQKNQNYMTKLSQFEGEAFEWLKKIPSQHWARSHFLGRMGSNIWLNNLREVFNNYLIHGRDKPIISCMEFIRQYIVKCICNVMEVMNKTHLRP</sequence>
<dbReference type="AlphaFoldDB" id="A0A9R1V7E2"/>
<accession>A0A9R1V7E2</accession>
<comment type="caution">
    <text evidence="1">The sequence shown here is derived from an EMBL/GenBank/DDBJ whole genome shotgun (WGS) entry which is preliminary data.</text>
</comment>
<proteinExistence type="predicted"/>
<reference evidence="1 2" key="1">
    <citation type="journal article" date="2017" name="Nat. Commun.">
        <title>Genome assembly with in vitro proximity ligation data and whole-genome triplication in lettuce.</title>
        <authorList>
            <person name="Reyes-Chin-Wo S."/>
            <person name="Wang Z."/>
            <person name="Yang X."/>
            <person name="Kozik A."/>
            <person name="Arikit S."/>
            <person name="Song C."/>
            <person name="Xia L."/>
            <person name="Froenicke L."/>
            <person name="Lavelle D.O."/>
            <person name="Truco M.J."/>
            <person name="Xia R."/>
            <person name="Zhu S."/>
            <person name="Xu C."/>
            <person name="Xu H."/>
            <person name="Xu X."/>
            <person name="Cox K."/>
            <person name="Korf I."/>
            <person name="Meyers B.C."/>
            <person name="Michelmore R.W."/>
        </authorList>
    </citation>
    <scope>NUCLEOTIDE SEQUENCE [LARGE SCALE GENOMIC DNA]</scope>
    <source>
        <strain evidence="2">cv. Salinas</strain>
        <tissue evidence="1">Seedlings</tissue>
    </source>
</reference>
<organism evidence="1 2">
    <name type="scientific">Lactuca sativa</name>
    <name type="common">Garden lettuce</name>
    <dbReference type="NCBI Taxonomy" id="4236"/>
    <lineage>
        <taxon>Eukaryota</taxon>
        <taxon>Viridiplantae</taxon>
        <taxon>Streptophyta</taxon>
        <taxon>Embryophyta</taxon>
        <taxon>Tracheophyta</taxon>
        <taxon>Spermatophyta</taxon>
        <taxon>Magnoliopsida</taxon>
        <taxon>eudicotyledons</taxon>
        <taxon>Gunneridae</taxon>
        <taxon>Pentapetalae</taxon>
        <taxon>asterids</taxon>
        <taxon>campanulids</taxon>
        <taxon>Asterales</taxon>
        <taxon>Asteraceae</taxon>
        <taxon>Cichorioideae</taxon>
        <taxon>Cichorieae</taxon>
        <taxon>Lactucinae</taxon>
        <taxon>Lactuca</taxon>
    </lineage>
</organism>
<keyword evidence="2" id="KW-1185">Reference proteome</keyword>